<gene>
    <name evidence="1" type="ORF">C8P68_102183</name>
</gene>
<protein>
    <submittedName>
        <fullName evidence="1">Uncharacterized protein</fullName>
    </submittedName>
</protein>
<reference evidence="1 2" key="1">
    <citation type="submission" date="2018-04" db="EMBL/GenBank/DDBJ databases">
        <title>Genomic Encyclopedia of Archaeal and Bacterial Type Strains, Phase II (KMG-II): from individual species to whole genera.</title>
        <authorList>
            <person name="Goeker M."/>
        </authorList>
    </citation>
    <scope>NUCLEOTIDE SEQUENCE [LARGE SCALE GENOMIC DNA]</scope>
    <source>
        <strain evidence="1 2">DSM 26809</strain>
    </source>
</reference>
<accession>A0A2T5JC68</accession>
<keyword evidence="2" id="KW-1185">Reference proteome</keyword>
<name>A0A2T5JC68_9SPHI</name>
<organism evidence="1 2">
    <name type="scientific">Mucilaginibacter yixingensis</name>
    <dbReference type="NCBI Taxonomy" id="1295612"/>
    <lineage>
        <taxon>Bacteria</taxon>
        <taxon>Pseudomonadati</taxon>
        <taxon>Bacteroidota</taxon>
        <taxon>Sphingobacteriia</taxon>
        <taxon>Sphingobacteriales</taxon>
        <taxon>Sphingobacteriaceae</taxon>
        <taxon>Mucilaginibacter</taxon>
    </lineage>
</organism>
<dbReference type="AlphaFoldDB" id="A0A2T5JC68"/>
<proteinExistence type="predicted"/>
<comment type="caution">
    <text evidence="1">The sequence shown here is derived from an EMBL/GenBank/DDBJ whole genome shotgun (WGS) entry which is preliminary data.</text>
</comment>
<dbReference type="OrthoDB" id="1361727at2"/>
<dbReference type="EMBL" id="QAOQ01000002">
    <property type="protein sequence ID" value="PTQ99367.1"/>
    <property type="molecule type" value="Genomic_DNA"/>
</dbReference>
<evidence type="ECO:0000313" key="2">
    <source>
        <dbReference type="Proteomes" id="UP000244168"/>
    </source>
</evidence>
<evidence type="ECO:0000313" key="1">
    <source>
        <dbReference type="EMBL" id="PTQ99367.1"/>
    </source>
</evidence>
<sequence>MKYWRFIFFALAFLLGITWFIRQITSGPEDVYEPLLKNGVVFKGVVLKADVSNNHAFGVLHLKVVSSSVSVFNKKASLGLKYPYQIRKGEAELYAIVADIEAGDTVAVNSDKQLLTYHLAKSKESYQSDLFMVRDPSNIEYMEQYTAFK</sequence>
<dbReference type="Proteomes" id="UP000244168">
    <property type="component" value="Unassembled WGS sequence"/>
</dbReference>
<dbReference type="RefSeq" id="WP_107827301.1">
    <property type="nucleotide sequence ID" value="NZ_CP160205.1"/>
</dbReference>